<evidence type="ECO:0000256" key="1">
    <source>
        <dbReference type="SAM" id="Phobius"/>
    </source>
</evidence>
<dbReference type="Pfam" id="PF11460">
    <property type="entry name" value="DUF3007"/>
    <property type="match status" value="1"/>
</dbReference>
<reference evidence="2" key="2">
    <citation type="journal article" date="2022" name="Microbiol. Resour. Announc.">
        <title>Metagenome Sequencing to Explore Phylogenomics of Terrestrial Cyanobacteria.</title>
        <authorList>
            <person name="Ward R.D."/>
            <person name="Stajich J.E."/>
            <person name="Johansen J.R."/>
            <person name="Huntemann M."/>
            <person name="Clum A."/>
            <person name="Foster B."/>
            <person name="Foster B."/>
            <person name="Roux S."/>
            <person name="Palaniappan K."/>
            <person name="Varghese N."/>
            <person name="Mukherjee S."/>
            <person name="Reddy T.B.K."/>
            <person name="Daum C."/>
            <person name="Copeland A."/>
            <person name="Chen I.A."/>
            <person name="Ivanova N.N."/>
            <person name="Kyrpides N.C."/>
            <person name="Shapiro N."/>
            <person name="Eloe-Fadrosh E.A."/>
            <person name="Pietrasiak N."/>
        </authorList>
    </citation>
    <scope>NUCLEOTIDE SEQUENCE</scope>
    <source>
        <strain evidence="2">UHER 2000/2452</strain>
    </source>
</reference>
<feature type="transmembrane region" description="Helical" evidence="1">
    <location>
        <begin position="36"/>
        <end position="54"/>
    </location>
</feature>
<sequence>MRRIDVIGIGIGIFAIGGIAYLVFRQVGLDDITAGIWSQVLLVGGLIVWLITYLTRAFTQNMTLNQQLKDYEDAVLQKRLEELTPEELEKLQSEVELERQKTKDKG</sequence>
<keyword evidence="1" id="KW-0472">Membrane</keyword>
<gene>
    <name evidence="2" type="ORF">KME15_08605</name>
</gene>
<name>A0A951Q9M6_9CYAN</name>
<dbReference type="EMBL" id="JAHHHD010000007">
    <property type="protein sequence ID" value="MBW4658721.1"/>
    <property type="molecule type" value="Genomic_DNA"/>
</dbReference>
<reference evidence="2" key="1">
    <citation type="submission" date="2021-05" db="EMBL/GenBank/DDBJ databases">
        <authorList>
            <person name="Pietrasiak N."/>
            <person name="Ward R."/>
            <person name="Stajich J.E."/>
            <person name="Kurbessoian T."/>
        </authorList>
    </citation>
    <scope>NUCLEOTIDE SEQUENCE</scope>
    <source>
        <strain evidence="2">UHER 2000/2452</strain>
    </source>
</reference>
<dbReference type="Proteomes" id="UP000757435">
    <property type="component" value="Unassembled WGS sequence"/>
</dbReference>
<dbReference type="PANTHER" id="PTHR35734">
    <property type="entry name" value="OS01G0805200 PROTEIN"/>
    <property type="match status" value="1"/>
</dbReference>
<keyword evidence="1" id="KW-1133">Transmembrane helix</keyword>
<proteinExistence type="predicted"/>
<keyword evidence="1" id="KW-0812">Transmembrane</keyword>
<feature type="transmembrane region" description="Helical" evidence="1">
    <location>
        <begin position="7"/>
        <end position="24"/>
    </location>
</feature>
<protein>
    <submittedName>
        <fullName evidence="2">DUF3007 family protein</fullName>
    </submittedName>
</protein>
<evidence type="ECO:0000313" key="2">
    <source>
        <dbReference type="EMBL" id="MBW4658721.1"/>
    </source>
</evidence>
<accession>A0A951Q9M6</accession>
<dbReference type="InterPro" id="IPR021562">
    <property type="entry name" value="DUF3007"/>
</dbReference>
<comment type="caution">
    <text evidence="2">The sequence shown here is derived from an EMBL/GenBank/DDBJ whole genome shotgun (WGS) entry which is preliminary data.</text>
</comment>
<evidence type="ECO:0000313" key="3">
    <source>
        <dbReference type="Proteomes" id="UP000757435"/>
    </source>
</evidence>
<dbReference type="AlphaFoldDB" id="A0A951Q9M6"/>
<dbReference type="PANTHER" id="PTHR35734:SF1">
    <property type="entry name" value="OS01G0805200 PROTEIN"/>
    <property type="match status" value="1"/>
</dbReference>
<organism evidence="2 3">
    <name type="scientific">Drouetiella hepatica Uher 2000/2452</name>
    <dbReference type="NCBI Taxonomy" id="904376"/>
    <lineage>
        <taxon>Bacteria</taxon>
        <taxon>Bacillati</taxon>
        <taxon>Cyanobacteriota</taxon>
        <taxon>Cyanophyceae</taxon>
        <taxon>Oculatellales</taxon>
        <taxon>Oculatellaceae</taxon>
        <taxon>Drouetiella</taxon>
    </lineage>
</organism>